<dbReference type="AlphaFoldDB" id="B2TSQ1"/>
<evidence type="ECO:0000256" key="1">
    <source>
        <dbReference type="SAM" id="MobiDB-lite"/>
    </source>
</evidence>
<dbReference type="Pfam" id="PF03050">
    <property type="entry name" value="DDE_Tnp_IS66"/>
    <property type="match status" value="1"/>
</dbReference>
<feature type="domain" description="Transposase IS66 central" evidence="2">
    <location>
        <begin position="4"/>
        <end position="38"/>
    </location>
</feature>
<keyword evidence="4" id="KW-1185">Reference proteome</keyword>
<dbReference type="Proteomes" id="UP000001030">
    <property type="component" value="Plasmid pBS512_211"/>
</dbReference>
<protein>
    <submittedName>
        <fullName evidence="3">Transposase family</fullName>
    </submittedName>
</protein>
<evidence type="ECO:0000313" key="3">
    <source>
        <dbReference type="EMBL" id="ACD06184.1"/>
    </source>
</evidence>
<dbReference type="EMBL" id="CP001062">
    <property type="protein sequence ID" value="ACD06184.1"/>
    <property type="molecule type" value="Genomic_DNA"/>
</dbReference>
<proteinExistence type="predicted"/>
<dbReference type="InterPro" id="IPR004291">
    <property type="entry name" value="Transposase_IS66_central"/>
</dbReference>
<evidence type="ECO:0000313" key="4">
    <source>
        <dbReference type="Proteomes" id="UP000001030"/>
    </source>
</evidence>
<gene>
    <name evidence="3" type="ordered locus">SbBS512_A0058</name>
</gene>
<dbReference type="KEGG" id="sbc:SbBS512_A0058"/>
<dbReference type="HOGENOM" id="CLU_3239585_0_0_6"/>
<sequence length="45" mass="4936">MLMPGKVHTDDIPVPVQEPGSGKTRTARLWVYVRDDRNAGSEIAA</sequence>
<organism evidence="3 4">
    <name type="scientific">Shigella boydii serotype 18 (strain CDC 3083-94 / BS512)</name>
    <dbReference type="NCBI Taxonomy" id="344609"/>
    <lineage>
        <taxon>Bacteria</taxon>
        <taxon>Pseudomonadati</taxon>
        <taxon>Pseudomonadota</taxon>
        <taxon>Gammaproteobacteria</taxon>
        <taxon>Enterobacterales</taxon>
        <taxon>Enterobacteriaceae</taxon>
        <taxon>Shigella</taxon>
    </lineage>
</organism>
<accession>B2TSQ1</accession>
<name>B2TSQ1_SHIB3</name>
<reference evidence="4" key="1">
    <citation type="submission" date="2008-05" db="EMBL/GenBank/DDBJ databases">
        <title>Complete sequence of Shigella boydii serotype 18 strain BS512.</title>
        <authorList>
            <person name="Rasko D.A."/>
            <person name="Rosovitz M."/>
            <person name="Maurelli A.T."/>
            <person name="Myers G."/>
            <person name="Seshadri R."/>
            <person name="Cer R."/>
            <person name="Jiang L."/>
            <person name="Ravel J."/>
            <person name="Sebastian Y."/>
        </authorList>
    </citation>
    <scope>NUCLEOTIDE SEQUENCE [LARGE SCALE GENOMIC DNA]</scope>
    <source>
        <strain evidence="4">CDC 3083-94 / BS512</strain>
        <plasmid evidence="4">pBS512_211</plasmid>
    </source>
</reference>
<evidence type="ECO:0000259" key="2">
    <source>
        <dbReference type="Pfam" id="PF03050"/>
    </source>
</evidence>
<geneLocation type="plasmid" evidence="3 4">
    <name>pBS512_211</name>
</geneLocation>
<feature type="region of interest" description="Disordered" evidence="1">
    <location>
        <begin position="1"/>
        <end position="24"/>
    </location>
</feature>
<keyword evidence="3" id="KW-0614">Plasmid</keyword>